<keyword evidence="5 11" id="KW-0812">Transmembrane</keyword>
<dbReference type="EC" id="2.3.1.-" evidence="11"/>
<dbReference type="AlphaFoldDB" id="A0A564Z1G4"/>
<feature type="transmembrane region" description="Helical" evidence="11">
    <location>
        <begin position="20"/>
        <end position="41"/>
    </location>
</feature>
<evidence type="ECO:0000313" key="12">
    <source>
        <dbReference type="EMBL" id="VUZ53266.1"/>
    </source>
</evidence>
<name>A0A564Z1G4_HYMDI</name>
<feature type="transmembrane region" description="Helical" evidence="11">
    <location>
        <begin position="53"/>
        <end position="75"/>
    </location>
</feature>
<dbReference type="EMBL" id="CABIJS010000555">
    <property type="protein sequence ID" value="VUZ53266.1"/>
    <property type="molecule type" value="Genomic_DNA"/>
</dbReference>
<evidence type="ECO:0000256" key="3">
    <source>
        <dbReference type="ARBA" id="ARBA00022516"/>
    </source>
</evidence>
<dbReference type="GO" id="GO:0005789">
    <property type="term" value="C:endoplasmic reticulum membrane"/>
    <property type="evidence" value="ECO:0007669"/>
    <property type="project" value="UniProtKB-SubCell"/>
</dbReference>
<keyword evidence="8" id="KW-0443">Lipid metabolism</keyword>
<keyword evidence="13" id="KW-1185">Reference proteome</keyword>
<keyword evidence="4 11" id="KW-0808">Transferase</keyword>
<comment type="similarity">
    <text evidence="2 11">Belongs to the diacylglycerol acyltransferase family.</text>
</comment>
<dbReference type="PANTHER" id="PTHR12317">
    <property type="entry name" value="DIACYLGLYCEROL O-ACYLTRANSFERASE"/>
    <property type="match status" value="1"/>
</dbReference>
<dbReference type="Proteomes" id="UP000321570">
    <property type="component" value="Unassembled WGS sequence"/>
</dbReference>
<reference evidence="12 13" key="1">
    <citation type="submission" date="2019-07" db="EMBL/GenBank/DDBJ databases">
        <authorList>
            <person name="Jastrzebski P J."/>
            <person name="Paukszto L."/>
            <person name="Jastrzebski P J."/>
        </authorList>
    </citation>
    <scope>NUCLEOTIDE SEQUENCE [LARGE SCALE GENOMIC DNA]</scope>
    <source>
        <strain evidence="12 13">WMS-il1</strain>
    </source>
</reference>
<dbReference type="GO" id="GO:0019432">
    <property type="term" value="P:triglyceride biosynthetic process"/>
    <property type="evidence" value="ECO:0007669"/>
    <property type="project" value="TreeGrafter"/>
</dbReference>
<keyword evidence="10" id="KW-0012">Acyltransferase</keyword>
<dbReference type="InterPro" id="IPR007130">
    <property type="entry name" value="DAGAT"/>
</dbReference>
<keyword evidence="7 11" id="KW-1133">Transmembrane helix</keyword>
<keyword evidence="6 11" id="KW-0256">Endoplasmic reticulum</keyword>
<accession>A0A564Z1G4</accession>
<dbReference type="CDD" id="cd07987">
    <property type="entry name" value="LPLAT_MGAT-like"/>
    <property type="match status" value="1"/>
</dbReference>
<dbReference type="PANTHER" id="PTHR12317:SF79">
    <property type="entry name" value="ACYLTRANSFERASE"/>
    <property type="match status" value="1"/>
</dbReference>
<protein>
    <recommendedName>
        <fullName evidence="11">Acyltransferase</fullName>
        <ecNumber evidence="11">2.3.1.-</ecNumber>
    </recommendedName>
</protein>
<evidence type="ECO:0000256" key="2">
    <source>
        <dbReference type="ARBA" id="ARBA00005420"/>
    </source>
</evidence>
<evidence type="ECO:0000256" key="9">
    <source>
        <dbReference type="ARBA" id="ARBA00023136"/>
    </source>
</evidence>
<dbReference type="GO" id="GO:0004144">
    <property type="term" value="F:diacylglycerol O-acyltransferase activity"/>
    <property type="evidence" value="ECO:0007669"/>
    <property type="project" value="TreeGrafter"/>
</dbReference>
<proteinExistence type="inferred from homology"/>
<evidence type="ECO:0000256" key="4">
    <source>
        <dbReference type="ARBA" id="ARBA00022679"/>
    </source>
</evidence>
<keyword evidence="3" id="KW-0444">Lipid biosynthesis</keyword>
<keyword evidence="9 11" id="KW-0472">Membrane</keyword>
<evidence type="ECO:0000256" key="10">
    <source>
        <dbReference type="ARBA" id="ARBA00023315"/>
    </source>
</evidence>
<gene>
    <name evidence="12" type="ORF">WMSIL1_LOCUS11600</name>
</gene>
<sequence>MTKVLGWYDHSVFYRFRARFSVLLFGCSVIFLPMLCLIYYVHLFLYPLFLMTFGHPIADSYSCYCFLIILLYTIYWTRDVDTPYRGGRRSKWWRSIGLWKWIAQYFPARLVVSDELRKWSNEQGQKDCENSDCIQLPSEFNYLLGYHPHGPFAMGALMAYGSESLRFSKIFPGITPYMATLNLHYNVPFYRDYAMSCGGVSVSRESLVYLLDKDISGKSGNLVAVSVGGATEALESRPGHYVLMLSRRRGFFRMALKTGAHLVPSIGFGETNMYDQVANPEGSTLRKIQEWFTKAFTLAPPLFYSTRVIPYRRPVTVVVGRPIVCERIPNPTDEQVDKLREQYKEELVQMFNKYRPLYDPTAEDIRFF</sequence>
<evidence type="ECO:0000256" key="11">
    <source>
        <dbReference type="RuleBase" id="RU367023"/>
    </source>
</evidence>
<evidence type="ECO:0000313" key="13">
    <source>
        <dbReference type="Proteomes" id="UP000321570"/>
    </source>
</evidence>
<evidence type="ECO:0000256" key="5">
    <source>
        <dbReference type="ARBA" id="ARBA00022692"/>
    </source>
</evidence>
<evidence type="ECO:0000256" key="6">
    <source>
        <dbReference type="ARBA" id="ARBA00022824"/>
    </source>
</evidence>
<evidence type="ECO:0000256" key="1">
    <source>
        <dbReference type="ARBA" id="ARBA00004477"/>
    </source>
</evidence>
<evidence type="ECO:0000256" key="7">
    <source>
        <dbReference type="ARBA" id="ARBA00022989"/>
    </source>
</evidence>
<comment type="subcellular location">
    <subcellularLocation>
        <location evidence="1 11">Endoplasmic reticulum membrane</location>
        <topology evidence="1 11">Multi-pass membrane protein</topology>
    </subcellularLocation>
</comment>
<dbReference type="Pfam" id="PF03982">
    <property type="entry name" value="DAGAT"/>
    <property type="match status" value="2"/>
</dbReference>
<organism evidence="12 13">
    <name type="scientific">Hymenolepis diminuta</name>
    <name type="common">Rat tapeworm</name>
    <dbReference type="NCBI Taxonomy" id="6216"/>
    <lineage>
        <taxon>Eukaryota</taxon>
        <taxon>Metazoa</taxon>
        <taxon>Spiralia</taxon>
        <taxon>Lophotrochozoa</taxon>
        <taxon>Platyhelminthes</taxon>
        <taxon>Cestoda</taxon>
        <taxon>Eucestoda</taxon>
        <taxon>Cyclophyllidea</taxon>
        <taxon>Hymenolepididae</taxon>
        <taxon>Hymenolepis</taxon>
    </lineage>
</organism>
<evidence type="ECO:0000256" key="8">
    <source>
        <dbReference type="ARBA" id="ARBA00023098"/>
    </source>
</evidence>